<gene>
    <name evidence="1" type="ORF">IAA07_12730</name>
</gene>
<comment type="caution">
    <text evidence="1">The sequence shown here is derived from an EMBL/GenBank/DDBJ whole genome shotgun (WGS) entry which is preliminary data.</text>
</comment>
<evidence type="ECO:0000313" key="1">
    <source>
        <dbReference type="EMBL" id="HJA72415.1"/>
    </source>
</evidence>
<dbReference type="Proteomes" id="UP000823900">
    <property type="component" value="Unassembled WGS sequence"/>
</dbReference>
<organism evidence="1 2">
    <name type="scientific">Candidatus Lachnoclostridium stercoravium</name>
    <dbReference type="NCBI Taxonomy" id="2838633"/>
    <lineage>
        <taxon>Bacteria</taxon>
        <taxon>Bacillati</taxon>
        <taxon>Bacillota</taxon>
        <taxon>Clostridia</taxon>
        <taxon>Lachnospirales</taxon>
        <taxon>Lachnospiraceae</taxon>
    </lineage>
</organism>
<proteinExistence type="predicted"/>
<reference evidence="1" key="1">
    <citation type="journal article" date="2021" name="PeerJ">
        <title>Extensive microbial diversity within the chicken gut microbiome revealed by metagenomics and culture.</title>
        <authorList>
            <person name="Gilroy R."/>
            <person name="Ravi A."/>
            <person name="Getino M."/>
            <person name="Pursley I."/>
            <person name="Horton D.L."/>
            <person name="Alikhan N.F."/>
            <person name="Baker D."/>
            <person name="Gharbi K."/>
            <person name="Hall N."/>
            <person name="Watson M."/>
            <person name="Adriaenssens E.M."/>
            <person name="Foster-Nyarko E."/>
            <person name="Jarju S."/>
            <person name="Secka A."/>
            <person name="Antonio M."/>
            <person name="Oren A."/>
            <person name="Chaudhuri R.R."/>
            <person name="La Ragione R."/>
            <person name="Hildebrand F."/>
            <person name="Pallen M.J."/>
        </authorList>
    </citation>
    <scope>NUCLEOTIDE SEQUENCE</scope>
    <source>
        <strain evidence="1">CHK178-16964</strain>
    </source>
</reference>
<protein>
    <submittedName>
        <fullName evidence="1">Uncharacterized protein</fullName>
    </submittedName>
</protein>
<dbReference type="AlphaFoldDB" id="A0A9D2KQE9"/>
<evidence type="ECO:0000313" key="2">
    <source>
        <dbReference type="Proteomes" id="UP000823900"/>
    </source>
</evidence>
<name>A0A9D2KQE9_9FIRM</name>
<dbReference type="EMBL" id="DWZA01000104">
    <property type="protein sequence ID" value="HJA72415.1"/>
    <property type="molecule type" value="Genomic_DNA"/>
</dbReference>
<sequence>MFLGHTVCAGSRSAVSHAPSAFAYEKLTLENAVFDELYATAQPIGDFDGTIPENWTFDTYLHASFSGNLYGGNVNFTEDLVEAIRIKRRTQKDAQFQTIYEKPIYENEDFAIELLDYLEPAGPVEYAYVPVISGGESNYIITSVTSAFEGYFLCEKDRSFHLFLDAAYSQTLNYDPVSVKPLGRKYPVMVINGDAGYLSGEMECLFLPFSEEDADTSQSLSYRELVYEMLTDRKPKILKDSEGNLLLVSLSGKISEADRQYLYHQGQGFSYVRSRFSWTETGDAYDIGDLYDNGLIDTDLDRR</sequence>
<accession>A0A9D2KQE9</accession>
<reference evidence="1" key="2">
    <citation type="submission" date="2021-04" db="EMBL/GenBank/DDBJ databases">
        <authorList>
            <person name="Gilroy R."/>
        </authorList>
    </citation>
    <scope>NUCLEOTIDE SEQUENCE</scope>
    <source>
        <strain evidence="1">CHK178-16964</strain>
    </source>
</reference>